<keyword evidence="2" id="KW-0378">Hydrolase</keyword>
<keyword evidence="1" id="KW-1133">Transmembrane helix</keyword>
<dbReference type="EMBL" id="CP023154">
    <property type="protein sequence ID" value="QEK79359.1"/>
    <property type="molecule type" value="Genomic_DNA"/>
</dbReference>
<gene>
    <name evidence="2" type="ORF">PFDSM3638_08835</name>
</gene>
<dbReference type="AlphaFoldDB" id="A0A5C0XRH0"/>
<feature type="transmembrane region" description="Helical" evidence="1">
    <location>
        <begin position="70"/>
        <end position="88"/>
    </location>
</feature>
<dbReference type="OrthoDB" id="86194at2157"/>
<feature type="transmembrane region" description="Helical" evidence="1">
    <location>
        <begin position="31"/>
        <end position="58"/>
    </location>
</feature>
<evidence type="ECO:0000313" key="2">
    <source>
        <dbReference type="EMBL" id="QEK79359.1"/>
    </source>
</evidence>
<feature type="transmembrane region" description="Helical" evidence="1">
    <location>
        <begin position="140"/>
        <end position="157"/>
    </location>
</feature>
<name>A0A5C0XRH0_PYRFU</name>
<feature type="transmembrane region" description="Helical" evidence="1">
    <location>
        <begin position="196"/>
        <end position="221"/>
    </location>
</feature>
<dbReference type="GO" id="GO:0006508">
    <property type="term" value="P:proteolysis"/>
    <property type="evidence" value="ECO:0007669"/>
    <property type="project" value="UniProtKB-KW"/>
</dbReference>
<keyword evidence="1" id="KW-0472">Membrane</keyword>
<sequence length="236" mass="25778">MNPAPFLLLGGALAWLTLYLLGGRKVKAGEFILGAIIFPLSITLQNIVQQLPLLWVGIRPDITSLGTSEIIAISIWMGLIAGIFQELFKYIFVRGKSAGYAFSVGLGFAISEVIFITALVTLSAKGGTPSQPFATNLLSLAERYLVVLFHVGTAIMLTQGTRKVLIEVIGLHALIDSMAAYYQLMSAVYIKTNKIYMIPRILLLTEIVLAVITVIVLIASLPKISQVKEEKEEVIW</sequence>
<dbReference type="GO" id="GO:0008237">
    <property type="term" value="F:metallopeptidase activity"/>
    <property type="evidence" value="ECO:0007669"/>
    <property type="project" value="UniProtKB-KW"/>
</dbReference>
<accession>A0A5C0XRH0</accession>
<feature type="transmembrane region" description="Helical" evidence="1">
    <location>
        <begin position="6"/>
        <end position="22"/>
    </location>
</feature>
<proteinExistence type="predicted"/>
<keyword evidence="2" id="KW-0645">Protease</keyword>
<dbReference type="Pfam" id="PF10086">
    <property type="entry name" value="YhfC"/>
    <property type="match status" value="1"/>
</dbReference>
<protein>
    <submittedName>
        <fullName evidence="2">YhfC family intramembrane metalloprotease</fullName>
    </submittedName>
</protein>
<organism evidence="2 3">
    <name type="scientific">Pyrococcus furiosus (strain ATCC 43587 / DSM 3638 / JCM 8422 / Vc1)</name>
    <dbReference type="NCBI Taxonomy" id="186497"/>
    <lineage>
        <taxon>Archaea</taxon>
        <taxon>Methanobacteriati</taxon>
        <taxon>Methanobacteriota</taxon>
        <taxon>Thermococci</taxon>
        <taxon>Thermococcales</taxon>
        <taxon>Thermococcaceae</taxon>
        <taxon>Pyrococcus</taxon>
    </lineage>
</organism>
<dbReference type="GeneID" id="41713575"/>
<dbReference type="Proteomes" id="UP000324354">
    <property type="component" value="Chromosome"/>
</dbReference>
<reference evidence="2 3" key="1">
    <citation type="submission" date="2017-08" db="EMBL/GenBank/DDBJ databases">
        <title>Resequencing and Reannotation of the genome of Pyrococcus furiosus type strain DSM3638.</title>
        <authorList>
            <person name="Reichelt R.M."/>
            <person name="Bunk B."/>
        </authorList>
    </citation>
    <scope>NUCLEOTIDE SEQUENCE [LARGE SCALE GENOMIC DNA]</scope>
    <source>
        <strain evidence="2 3">DSM 3638</strain>
    </source>
</reference>
<dbReference type="GeneID" id="13300525"/>
<feature type="transmembrane region" description="Helical" evidence="1">
    <location>
        <begin position="164"/>
        <end position="184"/>
    </location>
</feature>
<keyword evidence="1" id="KW-0812">Transmembrane</keyword>
<dbReference type="RefSeq" id="WP_011012898.1">
    <property type="nucleotide sequence ID" value="NC_003413.1"/>
</dbReference>
<keyword evidence="2" id="KW-0482">Metalloprotease</keyword>
<evidence type="ECO:0000313" key="3">
    <source>
        <dbReference type="Proteomes" id="UP000324354"/>
    </source>
</evidence>
<evidence type="ECO:0000256" key="1">
    <source>
        <dbReference type="SAM" id="Phobius"/>
    </source>
</evidence>
<feature type="transmembrane region" description="Helical" evidence="1">
    <location>
        <begin position="100"/>
        <end position="120"/>
    </location>
</feature>
<dbReference type="InterPro" id="IPR011397">
    <property type="entry name" value="YhfC"/>
</dbReference>